<evidence type="ECO:0000256" key="2">
    <source>
        <dbReference type="ARBA" id="ARBA00004882"/>
    </source>
</evidence>
<comment type="catalytic activity">
    <reaction evidence="12">
        <text>5-amino-6-(5-phospho-D-ribitylamino)uracil + NADP(+) = 5-amino-6-(5-phospho-D-ribosylamino)uracil + NADPH + H(+)</text>
        <dbReference type="Rhea" id="RHEA:17845"/>
        <dbReference type="ChEBI" id="CHEBI:15378"/>
        <dbReference type="ChEBI" id="CHEBI:57783"/>
        <dbReference type="ChEBI" id="CHEBI:58349"/>
        <dbReference type="ChEBI" id="CHEBI:58421"/>
        <dbReference type="ChEBI" id="CHEBI:58453"/>
        <dbReference type="EC" id="1.1.1.193"/>
    </reaction>
</comment>
<dbReference type="EC" id="1.1.1.193" evidence="12"/>
<dbReference type="InterPro" id="IPR004794">
    <property type="entry name" value="Eubact_RibD"/>
</dbReference>
<dbReference type="PROSITE" id="PS00903">
    <property type="entry name" value="CYT_DCMP_DEAMINASES_1"/>
    <property type="match status" value="1"/>
</dbReference>
<feature type="binding site" evidence="14">
    <location>
        <position position="169"/>
    </location>
    <ligand>
        <name>NADP(+)</name>
        <dbReference type="ChEBI" id="CHEBI:58349"/>
    </ligand>
</feature>
<comment type="similarity">
    <text evidence="5 12">In the C-terminal section; belongs to the HTP reductase family.</text>
</comment>
<keyword evidence="11" id="KW-0511">Multifunctional enzyme</keyword>
<protein>
    <recommendedName>
        <fullName evidence="12">Riboflavin biosynthesis protein RibD</fullName>
    </recommendedName>
    <domain>
        <recommendedName>
            <fullName evidence="12">Diaminohydroxyphosphoribosylaminopyrimidine deaminase</fullName>
            <shortName evidence="12">DRAP deaminase</shortName>
            <ecNumber evidence="12">3.5.4.26</ecNumber>
        </recommendedName>
        <alternativeName>
            <fullName evidence="12">Riboflavin-specific deaminase</fullName>
        </alternativeName>
    </domain>
    <domain>
        <recommendedName>
            <fullName evidence="12">5-amino-6-(5-phosphoribosylamino)uracil reductase</fullName>
            <ecNumber evidence="12">1.1.1.193</ecNumber>
        </recommendedName>
        <alternativeName>
            <fullName evidence="12">HTP reductase</fullName>
        </alternativeName>
    </domain>
</protein>
<evidence type="ECO:0000256" key="9">
    <source>
        <dbReference type="ARBA" id="ARBA00022857"/>
    </source>
</evidence>
<reference evidence="17 18" key="1">
    <citation type="journal article" date="2020" name="Pathogens">
        <title>First Whole Genome Sequence of Anaplasma platys, an Obligate Intracellular Rickettsial Pathogen of Dogs.</title>
        <authorList>
            <person name="Llanes A."/>
            <person name="Rajeev S."/>
        </authorList>
    </citation>
    <scope>NUCLEOTIDE SEQUENCE [LARGE SCALE GENOMIC DNA]</scope>
    <source>
        <strain evidence="17 18">S3</strain>
    </source>
</reference>
<dbReference type="InterPro" id="IPR002125">
    <property type="entry name" value="CMP_dCMP_dom"/>
</dbReference>
<name>A0A858PX78_9RICK</name>
<dbReference type="SUPFAM" id="SSF53597">
    <property type="entry name" value="Dihydrofolate reductase-like"/>
    <property type="match status" value="1"/>
</dbReference>
<dbReference type="PANTHER" id="PTHR38011">
    <property type="entry name" value="DIHYDROFOLATE REDUCTASE FAMILY PROTEIN (AFU_ORTHOLOGUE AFUA_8G06820)"/>
    <property type="match status" value="1"/>
</dbReference>
<evidence type="ECO:0000256" key="10">
    <source>
        <dbReference type="ARBA" id="ARBA00023002"/>
    </source>
</evidence>
<feature type="binding site" evidence="15">
    <location>
        <position position="51"/>
    </location>
    <ligand>
        <name>Zn(2+)</name>
        <dbReference type="ChEBI" id="CHEBI:29105"/>
        <note>catalytic</note>
    </ligand>
</feature>
<dbReference type="Proteomes" id="UP000500930">
    <property type="component" value="Chromosome"/>
</dbReference>
<keyword evidence="6 12" id="KW-0686">Riboflavin biosynthesis</keyword>
<dbReference type="GO" id="GO:0008270">
    <property type="term" value="F:zinc ion binding"/>
    <property type="evidence" value="ECO:0007669"/>
    <property type="project" value="InterPro"/>
</dbReference>
<keyword evidence="12" id="KW-0378">Hydrolase</keyword>
<dbReference type="Pfam" id="PF00383">
    <property type="entry name" value="dCMP_cyt_deam_1"/>
    <property type="match status" value="1"/>
</dbReference>
<feature type="binding site" evidence="15">
    <location>
        <position position="85"/>
    </location>
    <ligand>
        <name>Zn(2+)</name>
        <dbReference type="ChEBI" id="CHEBI:29105"/>
        <note>catalytic</note>
    </ligand>
</feature>
<evidence type="ECO:0000256" key="12">
    <source>
        <dbReference type="PIRNR" id="PIRNR006769"/>
    </source>
</evidence>
<dbReference type="InterPro" id="IPR024072">
    <property type="entry name" value="DHFR-like_dom_sf"/>
</dbReference>
<evidence type="ECO:0000256" key="7">
    <source>
        <dbReference type="ARBA" id="ARBA00022723"/>
    </source>
</evidence>
<dbReference type="CDD" id="cd01284">
    <property type="entry name" value="Riboflavin_deaminase-reductase"/>
    <property type="match status" value="1"/>
</dbReference>
<dbReference type="PIRSF" id="PIRSF006769">
    <property type="entry name" value="RibD"/>
    <property type="match status" value="1"/>
</dbReference>
<dbReference type="PANTHER" id="PTHR38011:SF7">
    <property type="entry name" value="2,5-DIAMINO-6-RIBOSYLAMINO-4(3H)-PYRIMIDINONE 5'-PHOSPHATE REDUCTASE"/>
    <property type="match status" value="1"/>
</dbReference>
<evidence type="ECO:0000256" key="11">
    <source>
        <dbReference type="ARBA" id="ARBA00023268"/>
    </source>
</evidence>
<accession>A0A858PX78</accession>
<comment type="similarity">
    <text evidence="4 12">In the N-terminal section; belongs to the cytidine and deoxycytidylate deaminase family.</text>
</comment>
<evidence type="ECO:0000256" key="15">
    <source>
        <dbReference type="PIRSR" id="PIRSR006769-3"/>
    </source>
</evidence>
<dbReference type="GO" id="GO:0009231">
    <property type="term" value="P:riboflavin biosynthetic process"/>
    <property type="evidence" value="ECO:0007669"/>
    <property type="project" value="UniProtKB-UniPathway"/>
</dbReference>
<gene>
    <name evidence="17" type="primary">ribD</name>
    <name evidence="17" type="ORF">ANPL_00345</name>
</gene>
<dbReference type="EMBL" id="CP046391">
    <property type="protein sequence ID" value="QJC27191.1"/>
    <property type="molecule type" value="Genomic_DNA"/>
</dbReference>
<feature type="binding site" evidence="14">
    <location>
        <position position="201"/>
    </location>
    <ligand>
        <name>NADP(+)</name>
        <dbReference type="ChEBI" id="CHEBI:58349"/>
    </ligand>
</feature>
<comment type="pathway">
    <text evidence="3 12">Cofactor biosynthesis; riboflavin biosynthesis; 5-amino-6-(D-ribitylamino)uracil from GTP: step 3/4.</text>
</comment>
<feature type="binding site" evidence="15">
    <location>
        <position position="76"/>
    </location>
    <ligand>
        <name>Zn(2+)</name>
        <dbReference type="ChEBI" id="CHEBI:29105"/>
        <note>catalytic</note>
    </ligand>
</feature>
<comment type="catalytic activity">
    <reaction evidence="12">
        <text>2,5-diamino-6-hydroxy-4-(5-phosphoribosylamino)-pyrimidine + H2O + H(+) = 5-amino-6-(5-phospho-D-ribosylamino)uracil + NH4(+)</text>
        <dbReference type="Rhea" id="RHEA:21868"/>
        <dbReference type="ChEBI" id="CHEBI:15377"/>
        <dbReference type="ChEBI" id="CHEBI:15378"/>
        <dbReference type="ChEBI" id="CHEBI:28938"/>
        <dbReference type="ChEBI" id="CHEBI:58453"/>
        <dbReference type="ChEBI" id="CHEBI:58614"/>
        <dbReference type="EC" id="3.5.4.26"/>
    </reaction>
</comment>
<dbReference type="RefSeq" id="WP_169192848.1">
    <property type="nucleotide sequence ID" value="NZ_CP046391.1"/>
</dbReference>
<keyword evidence="10 12" id="KW-0560">Oxidoreductase</keyword>
<dbReference type="InterPro" id="IPR050765">
    <property type="entry name" value="Riboflavin_Biosynth_HTPR"/>
</dbReference>
<proteinExistence type="inferred from homology"/>
<feature type="binding site" evidence="14">
    <location>
        <position position="155"/>
    </location>
    <ligand>
        <name>NADP(+)</name>
        <dbReference type="ChEBI" id="CHEBI:58349"/>
    </ligand>
</feature>
<keyword evidence="7 12" id="KW-0479">Metal-binding</keyword>
<feature type="binding site" evidence="14">
    <location>
        <position position="197"/>
    </location>
    <ligand>
        <name>NADP(+)</name>
        <dbReference type="ChEBI" id="CHEBI:58349"/>
    </ligand>
</feature>
<dbReference type="AlphaFoldDB" id="A0A858PX78"/>
<comment type="function">
    <text evidence="1 12">Converts 2,5-diamino-6-(ribosylamino)-4(3h)-pyrimidinone 5'-phosphate into 5-amino-6-(ribosylamino)-2,4(1h,3h)-pyrimidinedione 5'-phosphate.</text>
</comment>
<evidence type="ECO:0000256" key="8">
    <source>
        <dbReference type="ARBA" id="ARBA00022833"/>
    </source>
</evidence>
<feature type="binding site" evidence="14">
    <location>
        <position position="289"/>
    </location>
    <ligand>
        <name>substrate</name>
    </ligand>
</feature>
<feature type="binding site" evidence="14">
    <location>
        <position position="171"/>
    </location>
    <ligand>
        <name>NADP(+)</name>
        <dbReference type="ChEBI" id="CHEBI:58349"/>
    </ligand>
</feature>
<feature type="binding site" evidence="14">
    <location>
        <position position="185"/>
    </location>
    <ligand>
        <name>substrate</name>
    </ligand>
</feature>
<evidence type="ECO:0000256" key="13">
    <source>
        <dbReference type="PIRSR" id="PIRSR006769-1"/>
    </source>
</evidence>
<dbReference type="KEGG" id="aplt:ANPL_00345"/>
<sequence>MFQDERFMSMALTVARRGLGNVYPNPAVGCIITNGGAVVGRGWTLAGGRPHAETVALKNAGGAARGSVVYVTLEPCCHNGVTGPCTTALIQAGVSRVVVAARDPDYRVSGKGVKALLEAGIEVKCGVLQKEAETLNAGFFNSKLLNRPLITVKLATTLDGKISLNKAGSPWITNIFTRRWVHKQRAMNDAIMVGSNTVVKDDPMLDCRLPGLERDSPIRVVIDRSGKLKPQHKLVETASTIPTYVLTDNGDHLRLPNVQYLEVSGGQDFLRSCMRVLTQRLGVTRLFVEGGGILVTELLRRELVDRFIWSRASTISGAGGADAIVNVGLLLGACCEFAKTQSMSFMTDTVEIYDVTYCLQQTSIDTSACRKHRAVGVSCNRDAGFQDQK</sequence>
<dbReference type="PROSITE" id="PS51747">
    <property type="entry name" value="CYT_DCMP_DEAMINASES_2"/>
    <property type="match status" value="1"/>
</dbReference>
<comment type="cofactor">
    <cofactor evidence="12 15">
        <name>Zn(2+)</name>
        <dbReference type="ChEBI" id="CHEBI:29105"/>
    </cofactor>
    <text evidence="12 15">Binds 1 zinc ion.</text>
</comment>
<dbReference type="GO" id="GO:0008835">
    <property type="term" value="F:diaminohydroxyphosphoribosylaminopyrimidine deaminase activity"/>
    <property type="evidence" value="ECO:0007669"/>
    <property type="project" value="UniProtKB-EC"/>
</dbReference>
<dbReference type="InterPro" id="IPR016193">
    <property type="entry name" value="Cytidine_deaminase-like"/>
</dbReference>
<dbReference type="SUPFAM" id="SSF53927">
    <property type="entry name" value="Cytidine deaminase-like"/>
    <property type="match status" value="1"/>
</dbReference>
<feature type="binding site" evidence="14">
    <location>
        <position position="208"/>
    </location>
    <ligand>
        <name>substrate</name>
    </ligand>
</feature>
<evidence type="ECO:0000256" key="5">
    <source>
        <dbReference type="ARBA" id="ARBA00007417"/>
    </source>
</evidence>
<dbReference type="Gene3D" id="3.40.430.10">
    <property type="entry name" value="Dihydrofolate Reductase, subunit A"/>
    <property type="match status" value="1"/>
</dbReference>
<dbReference type="InterPro" id="IPR016192">
    <property type="entry name" value="APOBEC/CMP_deaminase_Zn-bd"/>
</dbReference>
<keyword evidence="8 12" id="KW-0862">Zinc</keyword>
<evidence type="ECO:0000259" key="16">
    <source>
        <dbReference type="PROSITE" id="PS51747"/>
    </source>
</evidence>
<dbReference type="NCBIfam" id="TIGR00326">
    <property type="entry name" value="eubact_ribD"/>
    <property type="match status" value="1"/>
</dbReference>
<evidence type="ECO:0000256" key="1">
    <source>
        <dbReference type="ARBA" id="ARBA00002151"/>
    </source>
</evidence>
<feature type="domain" description="CMP/dCMP-type deaminase" evidence="16">
    <location>
        <begin position="2"/>
        <end position="124"/>
    </location>
</feature>
<dbReference type="EC" id="3.5.4.26" evidence="12"/>
<dbReference type="GO" id="GO:0008703">
    <property type="term" value="F:5-amino-6-(5-phosphoribosylamino)uracil reductase activity"/>
    <property type="evidence" value="ECO:0007669"/>
    <property type="project" value="UniProtKB-EC"/>
</dbReference>
<dbReference type="Gene3D" id="3.40.140.10">
    <property type="entry name" value="Cytidine Deaminase, domain 2"/>
    <property type="match status" value="1"/>
</dbReference>
<dbReference type="Pfam" id="PF01872">
    <property type="entry name" value="RibD_C"/>
    <property type="match status" value="1"/>
</dbReference>
<evidence type="ECO:0000256" key="4">
    <source>
        <dbReference type="ARBA" id="ARBA00005259"/>
    </source>
</evidence>
<dbReference type="UniPathway" id="UPA00275">
    <property type="reaction ID" value="UER00401"/>
</dbReference>
<dbReference type="InterPro" id="IPR002734">
    <property type="entry name" value="RibDG_C"/>
</dbReference>
<keyword evidence="9 12" id="KW-0521">NADP</keyword>
<evidence type="ECO:0000313" key="17">
    <source>
        <dbReference type="EMBL" id="QJC27191.1"/>
    </source>
</evidence>
<feature type="binding site" evidence="14">
    <location>
        <position position="205"/>
    </location>
    <ligand>
        <name>substrate</name>
    </ligand>
</feature>
<evidence type="ECO:0000256" key="3">
    <source>
        <dbReference type="ARBA" id="ARBA00004910"/>
    </source>
</evidence>
<organism evidence="17 18">
    <name type="scientific">Anaplasma platys</name>
    <dbReference type="NCBI Taxonomy" id="949"/>
    <lineage>
        <taxon>Bacteria</taxon>
        <taxon>Pseudomonadati</taxon>
        <taxon>Pseudomonadota</taxon>
        <taxon>Alphaproteobacteria</taxon>
        <taxon>Rickettsiales</taxon>
        <taxon>Anaplasmataceae</taxon>
        <taxon>Anaplasma</taxon>
    </lineage>
</organism>
<feature type="active site" description="Proton donor" evidence="13">
    <location>
        <position position="53"/>
    </location>
</feature>
<evidence type="ECO:0000256" key="6">
    <source>
        <dbReference type="ARBA" id="ARBA00022619"/>
    </source>
</evidence>
<comment type="pathway">
    <text evidence="2 12">Cofactor biosynthesis; riboflavin biosynthesis; 5-amino-6-(D-ribitylamino)uracil from GTP: step 2/4.</text>
</comment>
<evidence type="ECO:0000313" key="18">
    <source>
        <dbReference type="Proteomes" id="UP000500930"/>
    </source>
</evidence>
<keyword evidence="18" id="KW-1185">Reference proteome</keyword>
<evidence type="ECO:0000256" key="14">
    <source>
        <dbReference type="PIRSR" id="PIRSR006769-2"/>
    </source>
</evidence>